<keyword evidence="3" id="KW-1185">Reference proteome</keyword>
<comment type="caution">
    <text evidence="2">The sequence shown here is derived from an EMBL/GenBank/DDBJ whole genome shotgun (WGS) entry which is preliminary data.</text>
</comment>
<evidence type="ECO:0000313" key="2">
    <source>
        <dbReference type="EMBL" id="KAK3886572.1"/>
    </source>
</evidence>
<sequence>MSGGTSVNNKNSNMSSIGGGIEASISDNNPPATPKMALKQRTGVSSVVGSEPKKASNTNNTQQQQQQQQDQQQMQNGIITNMDGKIDNTNTTTPNSNNTTSAAQRGSNQCTLHLWSKKALLSRTEIPRHLQFNPYIETVIGHCCLCGVVS</sequence>
<feature type="compositionally biased region" description="Low complexity" evidence="1">
    <location>
        <begin position="62"/>
        <end position="75"/>
    </location>
</feature>
<dbReference type="Proteomes" id="UP001286313">
    <property type="component" value="Unassembled WGS sequence"/>
</dbReference>
<reference evidence="2" key="1">
    <citation type="submission" date="2023-10" db="EMBL/GenBank/DDBJ databases">
        <title>Genome assemblies of two species of porcelain crab, Petrolisthes cinctipes and Petrolisthes manimaculis (Anomura: Porcellanidae).</title>
        <authorList>
            <person name="Angst P."/>
        </authorList>
    </citation>
    <scope>NUCLEOTIDE SEQUENCE</scope>
    <source>
        <strain evidence="2">PB745_01</strain>
        <tissue evidence="2">Gill</tissue>
    </source>
</reference>
<feature type="compositionally biased region" description="Low complexity" evidence="1">
    <location>
        <begin position="88"/>
        <end position="101"/>
    </location>
</feature>
<evidence type="ECO:0000256" key="1">
    <source>
        <dbReference type="SAM" id="MobiDB-lite"/>
    </source>
</evidence>
<gene>
    <name evidence="2" type="ORF">Pcinc_009287</name>
</gene>
<dbReference type="EMBL" id="JAWQEG010000686">
    <property type="protein sequence ID" value="KAK3886572.1"/>
    <property type="molecule type" value="Genomic_DNA"/>
</dbReference>
<feature type="region of interest" description="Disordered" evidence="1">
    <location>
        <begin position="1"/>
        <end position="107"/>
    </location>
</feature>
<proteinExistence type="predicted"/>
<name>A0AAE1G5J4_PETCI</name>
<accession>A0AAE1G5J4</accession>
<feature type="compositionally biased region" description="Polar residues" evidence="1">
    <location>
        <begin position="1"/>
        <end position="14"/>
    </location>
</feature>
<dbReference type="AlphaFoldDB" id="A0AAE1G5J4"/>
<protein>
    <submittedName>
        <fullName evidence="2">Uncharacterized protein</fullName>
    </submittedName>
</protein>
<evidence type="ECO:0000313" key="3">
    <source>
        <dbReference type="Proteomes" id="UP001286313"/>
    </source>
</evidence>
<organism evidence="2 3">
    <name type="scientific">Petrolisthes cinctipes</name>
    <name type="common">Flat porcelain crab</name>
    <dbReference type="NCBI Taxonomy" id="88211"/>
    <lineage>
        <taxon>Eukaryota</taxon>
        <taxon>Metazoa</taxon>
        <taxon>Ecdysozoa</taxon>
        <taxon>Arthropoda</taxon>
        <taxon>Crustacea</taxon>
        <taxon>Multicrustacea</taxon>
        <taxon>Malacostraca</taxon>
        <taxon>Eumalacostraca</taxon>
        <taxon>Eucarida</taxon>
        <taxon>Decapoda</taxon>
        <taxon>Pleocyemata</taxon>
        <taxon>Anomura</taxon>
        <taxon>Galatheoidea</taxon>
        <taxon>Porcellanidae</taxon>
        <taxon>Petrolisthes</taxon>
    </lineage>
</organism>